<keyword evidence="2" id="KW-0732">Signal</keyword>
<protein>
    <recommendedName>
        <fullName evidence="3">Ricin B lectin domain-containing protein</fullName>
    </recommendedName>
</protein>
<sequence>MAAMRLLATCLALAAADPLLQDDCEECQVDLRQLRAGLLKEVPVPTKEEPVEPAVLATVKKAPVVEHLVYGASPNFCLSSDGNRIKNNVKLHLWECDRSWTSVGQNFHVDEAGRIRSSADPAYCVVIDGDKSVNGAKIQLWECNDANENQRWSVPNQGQIPSHSNYDMCLVVDGNHASNGAKIQLWSCGALSTEAAKLQDWVKVTRAPSGRAYATPHEDYACQAPFKAVEQAQCAEAADTLQPGEGCYGQGWAQVLREASQPSWPKGCMFYGACRGGCSLYYNSEGTGAKNPDQGNCLSSSQLAVVGGLPFALWKFFQTAVPTEDYDEENGLVTGDPRPPPPSRKISSKLRRRITAADHRNPQEDEVSWKLVALGLCCCLGVVATGASLAVLSRLGETAQDLEGAGGSGRPLLAVFGLRLVEPQQALPSDNAVAWLAARLLQDQPLPAAAAAGDFGLPEATPRLLPDGDLVQSWHPKKRRQRLRAVVVGPIADILQAQHDLGPPELRTPKGQTAADAFLHIREMMSEGKSSTDGATEAQLVLVSHPHQLPYLSLMAAAAGFRRVAVLDPALFGAIPWQTFGCSSNGYGLRVDSQAALAQEAVRLDAYVAQLRETEPDRLERLQPLLGAVNATLAFYSCAASQSAESCTRRP</sequence>
<dbReference type="CDD" id="cd00161">
    <property type="entry name" value="beta-trefoil_Ricin-like"/>
    <property type="match status" value="1"/>
</dbReference>
<reference evidence="4" key="1">
    <citation type="submission" date="2023-08" db="EMBL/GenBank/DDBJ databases">
        <authorList>
            <person name="Chen Y."/>
            <person name="Shah S."/>
            <person name="Dougan E. K."/>
            <person name="Thang M."/>
            <person name="Chan C."/>
        </authorList>
    </citation>
    <scope>NUCLEOTIDE SEQUENCE</scope>
</reference>
<dbReference type="AlphaFoldDB" id="A0AA36JKT7"/>
<gene>
    <name evidence="4" type="ORF">EVOR1521_LOCUS29593</name>
</gene>
<accession>A0AA36JKT7</accession>
<name>A0AA36JKT7_9DINO</name>
<evidence type="ECO:0000256" key="1">
    <source>
        <dbReference type="SAM" id="MobiDB-lite"/>
    </source>
</evidence>
<dbReference type="SMART" id="SM00458">
    <property type="entry name" value="RICIN"/>
    <property type="match status" value="1"/>
</dbReference>
<dbReference type="Proteomes" id="UP001178507">
    <property type="component" value="Unassembled WGS sequence"/>
</dbReference>
<organism evidence="4 5">
    <name type="scientific">Effrenium voratum</name>
    <dbReference type="NCBI Taxonomy" id="2562239"/>
    <lineage>
        <taxon>Eukaryota</taxon>
        <taxon>Sar</taxon>
        <taxon>Alveolata</taxon>
        <taxon>Dinophyceae</taxon>
        <taxon>Suessiales</taxon>
        <taxon>Symbiodiniaceae</taxon>
        <taxon>Effrenium</taxon>
    </lineage>
</organism>
<proteinExistence type="predicted"/>
<evidence type="ECO:0000313" key="5">
    <source>
        <dbReference type="Proteomes" id="UP001178507"/>
    </source>
</evidence>
<dbReference type="Gene3D" id="2.80.10.50">
    <property type="match status" value="1"/>
</dbReference>
<feature type="chain" id="PRO_5041396176" description="Ricin B lectin domain-containing protein" evidence="2">
    <location>
        <begin position="17"/>
        <end position="651"/>
    </location>
</feature>
<dbReference type="InterPro" id="IPR035992">
    <property type="entry name" value="Ricin_B-like_lectins"/>
</dbReference>
<dbReference type="InterPro" id="IPR000772">
    <property type="entry name" value="Ricin_B_lectin"/>
</dbReference>
<dbReference type="PROSITE" id="PS50231">
    <property type="entry name" value="RICIN_B_LECTIN"/>
    <property type="match status" value="1"/>
</dbReference>
<dbReference type="EMBL" id="CAUJNA010003703">
    <property type="protein sequence ID" value="CAJ1408062.1"/>
    <property type="molecule type" value="Genomic_DNA"/>
</dbReference>
<feature type="domain" description="Ricin B lectin" evidence="3">
    <location>
        <begin position="66"/>
        <end position="204"/>
    </location>
</feature>
<dbReference type="Pfam" id="PF00652">
    <property type="entry name" value="Ricin_B_lectin"/>
    <property type="match status" value="1"/>
</dbReference>
<keyword evidence="5" id="KW-1185">Reference proteome</keyword>
<evidence type="ECO:0000256" key="2">
    <source>
        <dbReference type="SAM" id="SignalP"/>
    </source>
</evidence>
<evidence type="ECO:0000259" key="3">
    <source>
        <dbReference type="SMART" id="SM00458"/>
    </source>
</evidence>
<feature type="region of interest" description="Disordered" evidence="1">
    <location>
        <begin position="328"/>
        <end position="347"/>
    </location>
</feature>
<dbReference type="SUPFAM" id="SSF50370">
    <property type="entry name" value="Ricin B-like lectins"/>
    <property type="match status" value="1"/>
</dbReference>
<evidence type="ECO:0000313" key="4">
    <source>
        <dbReference type="EMBL" id="CAJ1408062.1"/>
    </source>
</evidence>
<feature type="signal peptide" evidence="2">
    <location>
        <begin position="1"/>
        <end position="16"/>
    </location>
</feature>
<comment type="caution">
    <text evidence="4">The sequence shown here is derived from an EMBL/GenBank/DDBJ whole genome shotgun (WGS) entry which is preliminary data.</text>
</comment>